<organism evidence="17 18">
    <name type="scientific">Nitrosopumilus ureiphilus</name>
    <dbReference type="NCBI Taxonomy" id="1470067"/>
    <lineage>
        <taxon>Archaea</taxon>
        <taxon>Nitrososphaerota</taxon>
        <taxon>Nitrososphaeria</taxon>
        <taxon>Nitrosopumilales</taxon>
        <taxon>Nitrosopumilaceae</taxon>
        <taxon>Nitrosopumilus</taxon>
    </lineage>
</organism>
<proteinExistence type="predicted"/>
<accession>A0A7D5R7C1</accession>
<dbReference type="Pfam" id="PF02743">
    <property type="entry name" value="dCache_1"/>
    <property type="match status" value="1"/>
</dbReference>
<protein>
    <recommendedName>
        <fullName evidence="3">histidine kinase</fullName>
        <ecNumber evidence="3">2.7.13.3</ecNumber>
    </recommendedName>
</protein>
<dbReference type="GO" id="GO:0005886">
    <property type="term" value="C:plasma membrane"/>
    <property type="evidence" value="ECO:0007669"/>
    <property type="project" value="UniProtKB-SubCell"/>
</dbReference>
<evidence type="ECO:0000256" key="1">
    <source>
        <dbReference type="ARBA" id="ARBA00000085"/>
    </source>
</evidence>
<comment type="subcellular location">
    <subcellularLocation>
        <location evidence="2">Cell membrane</location>
        <topology evidence="2">Multi-pass membrane protein</topology>
    </subcellularLocation>
</comment>
<dbReference type="EMBL" id="CP026995">
    <property type="protein sequence ID" value="QLH07038.1"/>
    <property type="molecule type" value="Genomic_DNA"/>
</dbReference>
<evidence type="ECO:0000256" key="4">
    <source>
        <dbReference type="ARBA" id="ARBA00022475"/>
    </source>
</evidence>
<dbReference type="SUPFAM" id="SSF55874">
    <property type="entry name" value="ATPase domain of HSP90 chaperone/DNA topoisomerase II/histidine kinase"/>
    <property type="match status" value="1"/>
</dbReference>
<keyword evidence="4" id="KW-1003">Cell membrane</keyword>
<evidence type="ECO:0000256" key="13">
    <source>
        <dbReference type="ARBA" id="ARBA00023136"/>
    </source>
</evidence>
<evidence type="ECO:0000256" key="9">
    <source>
        <dbReference type="ARBA" id="ARBA00022777"/>
    </source>
</evidence>
<dbReference type="GO" id="GO:0000160">
    <property type="term" value="P:phosphorelay signal transduction system"/>
    <property type="evidence" value="ECO:0007669"/>
    <property type="project" value="UniProtKB-KW"/>
</dbReference>
<evidence type="ECO:0000313" key="18">
    <source>
        <dbReference type="Proteomes" id="UP000509478"/>
    </source>
</evidence>
<dbReference type="CDD" id="cd06225">
    <property type="entry name" value="HAMP"/>
    <property type="match status" value="1"/>
</dbReference>
<dbReference type="PANTHER" id="PTHR45528:SF1">
    <property type="entry name" value="SENSOR HISTIDINE KINASE CPXA"/>
    <property type="match status" value="1"/>
</dbReference>
<reference evidence="17 18" key="1">
    <citation type="submission" date="2018-02" db="EMBL/GenBank/DDBJ databases">
        <title>Complete genome of Nitrosopumilus ureaphilus PS0.</title>
        <authorList>
            <person name="Qin W."/>
            <person name="Zheng Y."/>
            <person name="Stahl D.A."/>
        </authorList>
    </citation>
    <scope>NUCLEOTIDE SEQUENCE [LARGE SCALE GENOMIC DNA]</scope>
    <source>
        <strain evidence="17 18">PS0</strain>
    </source>
</reference>
<dbReference type="Gene3D" id="3.30.450.20">
    <property type="entry name" value="PAS domain"/>
    <property type="match status" value="1"/>
</dbReference>
<keyword evidence="11 14" id="KW-1133">Transmembrane helix</keyword>
<dbReference type="CDD" id="cd18773">
    <property type="entry name" value="PDC1_HK_sensor"/>
    <property type="match status" value="1"/>
</dbReference>
<keyword evidence="18" id="KW-1185">Reference proteome</keyword>
<comment type="catalytic activity">
    <reaction evidence="1">
        <text>ATP + protein L-histidine = ADP + protein N-phospho-L-histidine.</text>
        <dbReference type="EC" id="2.7.13.3"/>
    </reaction>
</comment>
<evidence type="ECO:0000256" key="8">
    <source>
        <dbReference type="ARBA" id="ARBA00022741"/>
    </source>
</evidence>
<keyword evidence="5" id="KW-0597">Phosphoprotein</keyword>
<dbReference type="GO" id="GO:0005524">
    <property type="term" value="F:ATP binding"/>
    <property type="evidence" value="ECO:0007669"/>
    <property type="project" value="UniProtKB-KW"/>
</dbReference>
<evidence type="ECO:0000259" key="15">
    <source>
        <dbReference type="PROSITE" id="PS50109"/>
    </source>
</evidence>
<evidence type="ECO:0000256" key="10">
    <source>
        <dbReference type="ARBA" id="ARBA00022840"/>
    </source>
</evidence>
<evidence type="ECO:0000256" key="2">
    <source>
        <dbReference type="ARBA" id="ARBA00004651"/>
    </source>
</evidence>
<dbReference type="InterPro" id="IPR033479">
    <property type="entry name" value="dCache_1"/>
</dbReference>
<evidence type="ECO:0000256" key="6">
    <source>
        <dbReference type="ARBA" id="ARBA00022679"/>
    </source>
</evidence>
<dbReference type="InterPro" id="IPR005467">
    <property type="entry name" value="His_kinase_dom"/>
</dbReference>
<evidence type="ECO:0000313" key="17">
    <source>
        <dbReference type="EMBL" id="QLH07038.1"/>
    </source>
</evidence>
<keyword evidence="10" id="KW-0067">ATP-binding</keyword>
<dbReference type="InterPro" id="IPR036890">
    <property type="entry name" value="HATPase_C_sf"/>
</dbReference>
<dbReference type="EC" id="2.7.13.3" evidence="3"/>
<evidence type="ECO:0000256" key="14">
    <source>
        <dbReference type="SAM" id="Phobius"/>
    </source>
</evidence>
<gene>
    <name evidence="17" type="ORF">C5F50_08130</name>
</gene>
<dbReference type="KEGG" id="nue:C5F50_08130"/>
<evidence type="ECO:0000259" key="16">
    <source>
        <dbReference type="PROSITE" id="PS50885"/>
    </source>
</evidence>
<keyword evidence="7 14" id="KW-0812">Transmembrane</keyword>
<dbReference type="SMART" id="SM00387">
    <property type="entry name" value="HATPase_c"/>
    <property type="match status" value="1"/>
</dbReference>
<evidence type="ECO:0000256" key="3">
    <source>
        <dbReference type="ARBA" id="ARBA00012438"/>
    </source>
</evidence>
<dbReference type="PROSITE" id="PS50109">
    <property type="entry name" value="HIS_KIN"/>
    <property type="match status" value="1"/>
</dbReference>
<dbReference type="GO" id="GO:0004673">
    <property type="term" value="F:protein histidine kinase activity"/>
    <property type="evidence" value="ECO:0007669"/>
    <property type="project" value="UniProtKB-EC"/>
</dbReference>
<evidence type="ECO:0000256" key="11">
    <source>
        <dbReference type="ARBA" id="ARBA00022989"/>
    </source>
</evidence>
<keyword evidence="9" id="KW-0418">Kinase</keyword>
<dbReference type="InterPro" id="IPR003660">
    <property type="entry name" value="HAMP_dom"/>
</dbReference>
<dbReference type="PANTHER" id="PTHR45528">
    <property type="entry name" value="SENSOR HISTIDINE KINASE CPXA"/>
    <property type="match status" value="1"/>
</dbReference>
<feature type="transmembrane region" description="Helical" evidence="14">
    <location>
        <begin position="12"/>
        <end position="34"/>
    </location>
</feature>
<dbReference type="Proteomes" id="UP000509478">
    <property type="component" value="Chromosome"/>
</dbReference>
<name>A0A7D5R7C1_9ARCH</name>
<dbReference type="InterPro" id="IPR003594">
    <property type="entry name" value="HATPase_dom"/>
</dbReference>
<evidence type="ECO:0000256" key="12">
    <source>
        <dbReference type="ARBA" id="ARBA00023012"/>
    </source>
</evidence>
<sequence>MNEDQINKMKIGIKILLSFFVIIVSIGVMGFLTITTSQEKIIHEIGTDHSETLSQTMYFIDDGMREKILGLVMLSDEIFVEKFLVDSNSNYDVPIEMFTNNTADVGPVSFSVNEILNNDLSIKLQNSARYIENKYRYELYNEIVVVNPHGFIVASVKPLDDVSVDKSDWWDAVVTTGYFIGDVQFDEDSKIYTQDLAYKISDSDGNFIGVLKTNVKLQDIIIMIYDLRSKNKFLDSDISLIDSSGKILYDSADPEFGNYVPLPEYVMMSETSDYLLSTDQLGIDTIHVYAKSQPQRDFPSLGWTLVLKQNTDDLLKPVVGLTNTILIISITTITSAVMVAIYVRSSISKPLVKLKDASVKIAEGDYDVDIDVKTDDEIGDLANKFDYMKESIKFTNENLRELIKLRTDELQNALEEIKNNQSFRDEMTESFTKKILAPISSLVKNIELFKNEQNPETLLFVENDLMQLKTTTDDFIDYYMTRTNTTQYDMTDTSINQLMSESVALFDKHPKSSNISLHIDDDDVKVFVDKKMFKRAIFNILDNSLKHSTSGKIDIKTRKIGEKQVEIMISDAREISPDQSLDNLFELKSPDAQTGDDPIGLYVAKSIIIEHAGTIHAQSNDFGGVTFFITLPIFEN</sequence>
<dbReference type="Pfam" id="PF02518">
    <property type="entry name" value="HATPase_c"/>
    <property type="match status" value="1"/>
</dbReference>
<dbReference type="InterPro" id="IPR050398">
    <property type="entry name" value="HssS/ArlS-like"/>
</dbReference>
<keyword evidence="8" id="KW-0547">Nucleotide-binding</keyword>
<dbReference type="Pfam" id="PF00672">
    <property type="entry name" value="HAMP"/>
    <property type="match status" value="1"/>
</dbReference>
<evidence type="ECO:0000256" key="7">
    <source>
        <dbReference type="ARBA" id="ARBA00022692"/>
    </source>
</evidence>
<feature type="domain" description="Histidine kinase" evidence="15">
    <location>
        <begin position="430"/>
        <end position="635"/>
    </location>
</feature>
<keyword evidence="12" id="KW-0902">Two-component regulatory system</keyword>
<dbReference type="SMART" id="SM00304">
    <property type="entry name" value="HAMP"/>
    <property type="match status" value="1"/>
</dbReference>
<dbReference type="Gene3D" id="6.10.340.10">
    <property type="match status" value="1"/>
</dbReference>
<evidence type="ECO:0000256" key="5">
    <source>
        <dbReference type="ARBA" id="ARBA00022553"/>
    </source>
</evidence>
<keyword evidence="6" id="KW-0808">Transferase</keyword>
<dbReference type="PROSITE" id="PS50885">
    <property type="entry name" value="HAMP"/>
    <property type="match status" value="1"/>
</dbReference>
<dbReference type="Gene3D" id="3.30.565.10">
    <property type="entry name" value="Histidine kinase-like ATPase, C-terminal domain"/>
    <property type="match status" value="1"/>
</dbReference>
<keyword evidence="13 14" id="KW-0472">Membrane</keyword>
<dbReference type="AlphaFoldDB" id="A0A7D5R7C1"/>
<dbReference type="SUPFAM" id="SSF158472">
    <property type="entry name" value="HAMP domain-like"/>
    <property type="match status" value="1"/>
</dbReference>
<feature type="domain" description="HAMP" evidence="16">
    <location>
        <begin position="345"/>
        <end position="397"/>
    </location>
</feature>